<accession>A0A3S4ZJR3</accession>
<sequence length="68" mass="7386">MTKGRTGRVAQVAMTFTPSRLQSECITEPGSGQTVAGHENTREHNFHTYLQRGTTLLQIGWGARGAKG</sequence>
<name>A0A3S4ZJR3_9PLAT</name>
<gene>
    <name evidence="1" type="ORF">PXEA_LOCUS6777</name>
</gene>
<dbReference type="AlphaFoldDB" id="A0A3S4ZJR3"/>
<evidence type="ECO:0000313" key="1">
    <source>
        <dbReference type="EMBL" id="VEL13337.1"/>
    </source>
</evidence>
<reference evidence="1" key="1">
    <citation type="submission" date="2018-11" db="EMBL/GenBank/DDBJ databases">
        <authorList>
            <consortium name="Pathogen Informatics"/>
        </authorList>
    </citation>
    <scope>NUCLEOTIDE SEQUENCE</scope>
</reference>
<comment type="caution">
    <text evidence="1">The sequence shown here is derived from an EMBL/GenBank/DDBJ whole genome shotgun (WGS) entry which is preliminary data.</text>
</comment>
<keyword evidence="2" id="KW-1185">Reference proteome</keyword>
<dbReference type="Proteomes" id="UP000784294">
    <property type="component" value="Unassembled WGS sequence"/>
</dbReference>
<proteinExistence type="predicted"/>
<evidence type="ECO:0000313" key="2">
    <source>
        <dbReference type="Proteomes" id="UP000784294"/>
    </source>
</evidence>
<protein>
    <submittedName>
        <fullName evidence="1">Uncharacterized protein</fullName>
    </submittedName>
</protein>
<organism evidence="1 2">
    <name type="scientific">Protopolystoma xenopodis</name>
    <dbReference type="NCBI Taxonomy" id="117903"/>
    <lineage>
        <taxon>Eukaryota</taxon>
        <taxon>Metazoa</taxon>
        <taxon>Spiralia</taxon>
        <taxon>Lophotrochozoa</taxon>
        <taxon>Platyhelminthes</taxon>
        <taxon>Monogenea</taxon>
        <taxon>Polyopisthocotylea</taxon>
        <taxon>Polystomatidea</taxon>
        <taxon>Polystomatidae</taxon>
        <taxon>Protopolystoma</taxon>
    </lineage>
</organism>
<dbReference type="EMBL" id="CAAALY010017469">
    <property type="protein sequence ID" value="VEL13337.1"/>
    <property type="molecule type" value="Genomic_DNA"/>
</dbReference>